<gene>
    <name evidence="10" type="ORF">CVLEPA_LOCUS189</name>
</gene>
<feature type="region of interest" description="Disordered" evidence="8">
    <location>
        <begin position="422"/>
        <end position="480"/>
    </location>
</feature>
<comment type="subcellular location">
    <subcellularLocation>
        <location evidence="4">Rough endoplasmic reticulum membrane</location>
        <topology evidence="4">Single-pass type I membrane protein</topology>
    </subcellularLocation>
</comment>
<evidence type="ECO:0000256" key="6">
    <source>
        <dbReference type="ARBA" id="ARBA00034875"/>
    </source>
</evidence>
<feature type="compositionally biased region" description="Basic and acidic residues" evidence="8">
    <location>
        <begin position="427"/>
        <end position="464"/>
    </location>
</feature>
<protein>
    <recommendedName>
        <fullName evidence="6">PAT complex subunit CCDC47</fullName>
    </recommendedName>
    <alternativeName>
        <fullName evidence="7">Coiled-coil domain-containing protein 47</fullName>
    </alternativeName>
</protein>
<evidence type="ECO:0000256" key="5">
    <source>
        <dbReference type="ARBA" id="ARBA00034746"/>
    </source>
</evidence>
<evidence type="ECO:0000256" key="8">
    <source>
        <dbReference type="SAM" id="MobiDB-lite"/>
    </source>
</evidence>
<organism evidence="10 11">
    <name type="scientific">Clavelina lepadiformis</name>
    <name type="common">Light-bulb sea squirt</name>
    <name type="synonym">Ascidia lepadiformis</name>
    <dbReference type="NCBI Taxonomy" id="159417"/>
    <lineage>
        <taxon>Eukaryota</taxon>
        <taxon>Metazoa</taxon>
        <taxon>Chordata</taxon>
        <taxon>Tunicata</taxon>
        <taxon>Ascidiacea</taxon>
        <taxon>Aplousobranchia</taxon>
        <taxon>Clavelinidae</taxon>
        <taxon>Clavelina</taxon>
    </lineage>
</organism>
<reference evidence="10 11" key="1">
    <citation type="submission" date="2024-02" db="EMBL/GenBank/DDBJ databases">
        <authorList>
            <person name="Daric V."/>
            <person name="Darras S."/>
        </authorList>
    </citation>
    <scope>NUCLEOTIDE SEQUENCE [LARGE SCALE GENOMIC DNA]</scope>
</reference>
<keyword evidence="1" id="KW-0812">Transmembrane</keyword>
<evidence type="ECO:0000256" key="9">
    <source>
        <dbReference type="SAM" id="SignalP"/>
    </source>
</evidence>
<dbReference type="Pfam" id="PF07946">
    <property type="entry name" value="CCDC47"/>
    <property type="match status" value="1"/>
</dbReference>
<keyword evidence="11" id="KW-1185">Reference proteome</keyword>
<proteinExistence type="inferred from homology"/>
<accession>A0ABP0EXR6</accession>
<keyword evidence="3" id="KW-0472">Membrane</keyword>
<evidence type="ECO:0000256" key="1">
    <source>
        <dbReference type="ARBA" id="ARBA00022692"/>
    </source>
</evidence>
<feature type="signal peptide" evidence="9">
    <location>
        <begin position="1"/>
        <end position="19"/>
    </location>
</feature>
<comment type="caution">
    <text evidence="10">The sequence shown here is derived from an EMBL/GenBank/DDBJ whole genome shotgun (WGS) entry which is preliminary data.</text>
</comment>
<evidence type="ECO:0000256" key="3">
    <source>
        <dbReference type="ARBA" id="ARBA00023136"/>
    </source>
</evidence>
<evidence type="ECO:0000256" key="4">
    <source>
        <dbReference type="ARBA" id="ARBA00034697"/>
    </source>
</evidence>
<keyword evidence="9" id="KW-0732">Signal</keyword>
<dbReference type="PANTHER" id="PTHR12883">
    <property type="entry name" value="ADIPOCYTE-SPECIFIC PROTEIN 4-RELATED"/>
    <property type="match status" value="1"/>
</dbReference>
<feature type="compositionally biased region" description="Basic residues" evidence="8">
    <location>
        <begin position="465"/>
        <end position="480"/>
    </location>
</feature>
<dbReference type="PANTHER" id="PTHR12883:SF0">
    <property type="entry name" value="PAT COMPLEX SUBUNIT CCDC47"/>
    <property type="match status" value="1"/>
</dbReference>
<name>A0ABP0EXR6_CLALP</name>
<dbReference type="Proteomes" id="UP001642483">
    <property type="component" value="Unassembled WGS sequence"/>
</dbReference>
<keyword evidence="2" id="KW-1133">Transmembrane helix</keyword>
<feature type="chain" id="PRO_5046455239" description="PAT complex subunit CCDC47" evidence="9">
    <location>
        <begin position="20"/>
        <end position="480"/>
    </location>
</feature>
<feature type="compositionally biased region" description="Acidic residues" evidence="8">
    <location>
        <begin position="60"/>
        <end position="94"/>
    </location>
</feature>
<evidence type="ECO:0000256" key="7">
    <source>
        <dbReference type="ARBA" id="ARBA00034902"/>
    </source>
</evidence>
<evidence type="ECO:0000313" key="10">
    <source>
        <dbReference type="EMBL" id="CAK8671173.1"/>
    </source>
</evidence>
<sequence>MKLWVFVLILLLTTFGVNGDNRNQHGAEIEDNEFAEFEDFDEDVVELASEGDLPDKEEPQEVADDFQDLDEEDEDAVVETEEDEFESLDPDEFEGLPGDDTIWENENKKTKKQKKSSEPELKIADVPLHLRSWDKYYIEFLMGAGLLVYVVNFFIGRAKNNSIASTWLKSHVDHLNKQFELVGDDPSNKKAASTHQFVKESEHLYTLWCSGRTCCEGMLVELKLLKRQDLISVISDRLKPAVDQVVITTTLTSMDPFVFCVGTKKSVANLHKNMQDVNSFCVEKSRGGEKYGLSSKLFVLSELFGELPNAILDNAVRKVLNENEGVFDSLLISDQFSGPLLTDQQEPTAKFPEAEKIISLTLNIPSENKERKIPNLLNLLKMALYLTDKVKKHRLSRENKMKTDKHRQEAMLKLMKQTHAQRQEAAQLKKEEKARALKDKMMNEEDPEKQRRMDEQIHRRELNKKNKKMMKGRQFKVKAM</sequence>
<feature type="region of interest" description="Disordered" evidence="8">
    <location>
        <begin position="48"/>
        <end position="118"/>
    </location>
</feature>
<dbReference type="EMBL" id="CAWYQH010000001">
    <property type="protein sequence ID" value="CAK8671173.1"/>
    <property type="molecule type" value="Genomic_DNA"/>
</dbReference>
<evidence type="ECO:0000313" key="11">
    <source>
        <dbReference type="Proteomes" id="UP001642483"/>
    </source>
</evidence>
<comment type="similarity">
    <text evidence="5">Belongs to the CCDC47 family.</text>
</comment>
<evidence type="ECO:0000256" key="2">
    <source>
        <dbReference type="ARBA" id="ARBA00022989"/>
    </source>
</evidence>
<dbReference type="InterPro" id="IPR012879">
    <property type="entry name" value="CCDC47"/>
</dbReference>